<proteinExistence type="predicted"/>
<feature type="domain" description="Myb-like" evidence="7">
    <location>
        <begin position="220"/>
        <end position="270"/>
    </location>
</feature>
<keyword evidence="2" id="KW-0677">Repeat</keyword>
<evidence type="ECO:0000256" key="5">
    <source>
        <dbReference type="ARBA" id="ARBA00023242"/>
    </source>
</evidence>
<dbReference type="PROSITE" id="PS50090">
    <property type="entry name" value="MYB_LIKE"/>
    <property type="match status" value="2"/>
</dbReference>
<reference evidence="10" key="1">
    <citation type="journal article" date="2019" name="Gigascience">
        <title>De novo genome assembly of the endangered Acer yangbiense, a plant species with extremely small populations endemic to Yunnan Province, China.</title>
        <authorList>
            <person name="Yang J."/>
            <person name="Wariss H.M."/>
            <person name="Tao L."/>
            <person name="Zhang R."/>
            <person name="Yun Q."/>
            <person name="Hollingsworth P."/>
            <person name="Dao Z."/>
            <person name="Luo G."/>
            <person name="Guo H."/>
            <person name="Ma Y."/>
            <person name="Sun W."/>
        </authorList>
    </citation>
    <scope>NUCLEOTIDE SEQUENCE [LARGE SCALE GENOMIC DNA]</scope>
    <source>
        <strain evidence="10">cv. br00</strain>
    </source>
</reference>
<dbReference type="GO" id="GO:0005634">
    <property type="term" value="C:nucleus"/>
    <property type="evidence" value="ECO:0007669"/>
    <property type="project" value="UniProtKB-SubCell"/>
</dbReference>
<evidence type="ECO:0000256" key="2">
    <source>
        <dbReference type="ARBA" id="ARBA00022737"/>
    </source>
</evidence>
<feature type="domain" description="HTH myb-type" evidence="8">
    <location>
        <begin position="224"/>
        <end position="274"/>
    </location>
</feature>
<dbReference type="PROSITE" id="PS51294">
    <property type="entry name" value="HTH_MYB"/>
    <property type="match status" value="2"/>
</dbReference>
<dbReference type="FunFam" id="1.10.10.60:FF:000381">
    <property type="entry name" value="Transcription factor MYB119"/>
    <property type="match status" value="1"/>
</dbReference>
<sequence length="469" mass="53919">MFSPDSYLNRPYMKDVFPCETPSARSFLQDLNHLGQVHANRSLFGVQTGSNFDSLDAFPYRLSTPTHLYECDYKPYTNNSNGLYVRENFQGGGGCWNLPQKNLIEITGPNQSHMSLNLQEIKPMNTEVLDGTPCVTTKDDCYTKGGLYKNGAMLPLTRRTGKTPKKEPNNAVKGQWTAEEDSLLIRLVDEFGIRKWSHIAQILPGRIGKQCRERWHNHLRPDIKKDIWSEEEDRVLIQAHKEIGNKWAEIAKSLPGRTENSIKNHWNATKRRQNCTSKRKSRSKYPKGSLLQEYIKSLNLDSIPKVKRRQRRRRTDKHPDAKLGSGTTMKEPSAEQTRQDLDLCENNDGPVLDYDFDEIPDFDFDETIFQDGCSIDSLLDEISCDPAVMEVPRADEIPFQDFAMMDERSEKEAADYITARGDALLVKDFEQPRIFSVMPREGNRLTLNSRYMDKHPGETEVYRDDSIKL</sequence>
<feature type="domain" description="Myb-like" evidence="7">
    <location>
        <begin position="168"/>
        <end position="219"/>
    </location>
</feature>
<comment type="subcellular location">
    <subcellularLocation>
        <location evidence="1">Nucleus</location>
    </subcellularLocation>
</comment>
<dbReference type="Gene3D" id="1.10.10.60">
    <property type="entry name" value="Homeodomain-like"/>
    <property type="match status" value="2"/>
</dbReference>
<dbReference type="InterPro" id="IPR017930">
    <property type="entry name" value="Myb_dom"/>
</dbReference>
<keyword evidence="5" id="KW-0539">Nucleus</keyword>
<evidence type="ECO:0000256" key="1">
    <source>
        <dbReference type="ARBA" id="ARBA00004123"/>
    </source>
</evidence>
<dbReference type="InterPro" id="IPR001005">
    <property type="entry name" value="SANT/Myb"/>
</dbReference>
<feature type="region of interest" description="Disordered" evidence="6">
    <location>
        <begin position="305"/>
        <end position="339"/>
    </location>
</feature>
<feature type="compositionally biased region" description="Polar residues" evidence="6">
    <location>
        <begin position="258"/>
        <end position="267"/>
    </location>
</feature>
<accession>A0A5N5MNR7</accession>
<evidence type="ECO:0000313" key="9">
    <source>
        <dbReference type="EMBL" id="KAB5556830.1"/>
    </source>
</evidence>
<evidence type="ECO:0008006" key="11">
    <source>
        <dbReference type="Google" id="ProtNLM"/>
    </source>
</evidence>
<feature type="compositionally biased region" description="Basic residues" evidence="6">
    <location>
        <begin position="305"/>
        <end position="316"/>
    </location>
</feature>
<dbReference type="PANTHER" id="PTHR45614">
    <property type="entry name" value="MYB PROTEIN-RELATED"/>
    <property type="match status" value="1"/>
</dbReference>
<feature type="compositionally biased region" description="Polar residues" evidence="6">
    <location>
        <begin position="325"/>
        <end position="336"/>
    </location>
</feature>
<dbReference type="InterPro" id="IPR009057">
    <property type="entry name" value="Homeodomain-like_sf"/>
</dbReference>
<dbReference type="SUPFAM" id="SSF46689">
    <property type="entry name" value="Homeodomain-like"/>
    <property type="match status" value="1"/>
</dbReference>
<feature type="region of interest" description="Disordered" evidence="6">
    <location>
        <begin position="258"/>
        <end position="286"/>
    </location>
</feature>
<evidence type="ECO:0000256" key="4">
    <source>
        <dbReference type="ARBA" id="ARBA00023125"/>
    </source>
</evidence>
<name>A0A5N5MNR7_9ROSI</name>
<feature type="domain" description="HTH myb-type" evidence="8">
    <location>
        <begin position="172"/>
        <end position="223"/>
    </location>
</feature>
<dbReference type="PANTHER" id="PTHR45614:SF285">
    <property type="entry name" value="TRANSCRIPTION FACTOR MYB98"/>
    <property type="match status" value="1"/>
</dbReference>
<dbReference type="SMART" id="SM00717">
    <property type="entry name" value="SANT"/>
    <property type="match status" value="2"/>
</dbReference>
<evidence type="ECO:0000313" key="10">
    <source>
        <dbReference type="Proteomes" id="UP000326939"/>
    </source>
</evidence>
<dbReference type="EMBL" id="VDCV01000005">
    <property type="protein sequence ID" value="KAB5556830.1"/>
    <property type="molecule type" value="Genomic_DNA"/>
</dbReference>
<dbReference type="CDD" id="cd00167">
    <property type="entry name" value="SANT"/>
    <property type="match status" value="2"/>
</dbReference>
<dbReference type="GO" id="GO:0000978">
    <property type="term" value="F:RNA polymerase II cis-regulatory region sequence-specific DNA binding"/>
    <property type="evidence" value="ECO:0007669"/>
    <property type="project" value="TreeGrafter"/>
</dbReference>
<organism evidence="9 10">
    <name type="scientific">Salix brachista</name>
    <dbReference type="NCBI Taxonomy" id="2182728"/>
    <lineage>
        <taxon>Eukaryota</taxon>
        <taxon>Viridiplantae</taxon>
        <taxon>Streptophyta</taxon>
        <taxon>Embryophyta</taxon>
        <taxon>Tracheophyta</taxon>
        <taxon>Spermatophyta</taxon>
        <taxon>Magnoliopsida</taxon>
        <taxon>eudicotyledons</taxon>
        <taxon>Gunneridae</taxon>
        <taxon>Pentapetalae</taxon>
        <taxon>rosids</taxon>
        <taxon>fabids</taxon>
        <taxon>Malpighiales</taxon>
        <taxon>Salicaceae</taxon>
        <taxon>Saliceae</taxon>
        <taxon>Salix</taxon>
    </lineage>
</organism>
<comment type="caution">
    <text evidence="9">The sequence shown here is derived from an EMBL/GenBank/DDBJ whole genome shotgun (WGS) entry which is preliminary data.</text>
</comment>
<keyword evidence="3" id="KW-0805">Transcription regulation</keyword>
<evidence type="ECO:0000259" key="7">
    <source>
        <dbReference type="PROSITE" id="PS50090"/>
    </source>
</evidence>
<gene>
    <name evidence="9" type="ORF">DKX38_007739</name>
</gene>
<dbReference type="AlphaFoldDB" id="A0A5N5MNR7"/>
<keyword evidence="3" id="KW-0804">Transcription</keyword>
<keyword evidence="4" id="KW-0238">DNA-binding</keyword>
<protein>
    <recommendedName>
        <fullName evidence="11">MYB family protein</fullName>
    </recommendedName>
</protein>
<feature type="compositionally biased region" description="Basic residues" evidence="6">
    <location>
        <begin position="268"/>
        <end position="285"/>
    </location>
</feature>
<dbReference type="Pfam" id="PF13921">
    <property type="entry name" value="Myb_DNA-bind_6"/>
    <property type="match status" value="1"/>
</dbReference>
<keyword evidence="10" id="KW-1185">Reference proteome</keyword>
<dbReference type="GO" id="GO:0000981">
    <property type="term" value="F:DNA-binding transcription factor activity, RNA polymerase II-specific"/>
    <property type="evidence" value="ECO:0007669"/>
    <property type="project" value="TreeGrafter"/>
</dbReference>
<evidence type="ECO:0000256" key="6">
    <source>
        <dbReference type="SAM" id="MobiDB-lite"/>
    </source>
</evidence>
<evidence type="ECO:0000256" key="3">
    <source>
        <dbReference type="ARBA" id="ARBA00023015"/>
    </source>
</evidence>
<dbReference type="FunFam" id="1.10.10.60:FF:000010">
    <property type="entry name" value="Transcriptional activator Myb isoform A"/>
    <property type="match status" value="1"/>
</dbReference>
<dbReference type="Proteomes" id="UP000326939">
    <property type="component" value="Chromosome 5"/>
</dbReference>
<dbReference type="InterPro" id="IPR050560">
    <property type="entry name" value="MYB_TF"/>
</dbReference>
<evidence type="ECO:0000259" key="8">
    <source>
        <dbReference type="PROSITE" id="PS51294"/>
    </source>
</evidence>